<dbReference type="HOGENOM" id="CLU_160781_0_0_6"/>
<dbReference type="PATRIC" id="fig|155920.8.peg.1242"/>
<proteinExistence type="predicted"/>
<dbReference type="RefSeq" id="WP_020852205.1">
    <property type="nucleotide sequence ID" value="NZ_CP006696.1"/>
</dbReference>
<dbReference type="Proteomes" id="UP000027215">
    <property type="component" value="Chromosome"/>
</dbReference>
<sequence length="128" mass="14099">MTQLPSAVCFSGKSLSIIDRDGVPHLSARELARALGYKDTVSLTTAHRCGTVFGKELRNSEHSGTRIRNPCGFFTPARFTSGGRQRYKTLWGKLPAVFVRFLSLPTPTGAAPRNVSLWSPLMTKETFL</sequence>
<name>A0A060HDW9_XYLFS</name>
<dbReference type="KEGG" id="xfs:D934_05215"/>
<dbReference type="AlphaFoldDB" id="A0A060HDW9"/>
<evidence type="ECO:0008006" key="3">
    <source>
        <dbReference type="Google" id="ProtNLM"/>
    </source>
</evidence>
<accession>A0A060HDW9</accession>
<gene>
    <name evidence="1" type="ORF">D934_05215</name>
</gene>
<evidence type="ECO:0000313" key="2">
    <source>
        <dbReference type="Proteomes" id="UP000027215"/>
    </source>
</evidence>
<evidence type="ECO:0000313" key="1">
    <source>
        <dbReference type="EMBL" id="AIC11137.1"/>
    </source>
</evidence>
<protein>
    <recommendedName>
        <fullName evidence="3">Phage-related protein</fullName>
    </recommendedName>
</protein>
<dbReference type="EMBL" id="CP006696">
    <property type="protein sequence ID" value="AIC11137.1"/>
    <property type="molecule type" value="Genomic_DNA"/>
</dbReference>
<organism evidence="1 2">
    <name type="scientific">Xylella fastidiosa subsp. sandyi Ann-1</name>
    <dbReference type="NCBI Taxonomy" id="155920"/>
    <lineage>
        <taxon>Bacteria</taxon>
        <taxon>Pseudomonadati</taxon>
        <taxon>Pseudomonadota</taxon>
        <taxon>Gammaproteobacteria</taxon>
        <taxon>Lysobacterales</taxon>
        <taxon>Lysobacteraceae</taxon>
        <taxon>Xylella</taxon>
    </lineage>
</organism>
<reference evidence="1 2" key="1">
    <citation type="submission" date="2013-08" db="EMBL/GenBank/DDBJ databases">
        <authorList>
            <person name="Stouthamer R."/>
            <person name="Nunney L."/>
        </authorList>
    </citation>
    <scope>NUCLEOTIDE SEQUENCE [LARGE SCALE GENOMIC DNA]</scope>
    <source>
        <strain evidence="2">ann-1</strain>
    </source>
</reference>